<gene>
    <name evidence="1" type="ORF">PFISCL1PPCAC_13344</name>
</gene>
<proteinExistence type="predicted"/>
<sequence length="346" mass="39167">MLRPFLSCSRLLQGCTEAAAQRANMSTDIRVFDSALKLFVTPVELHGKCGKFTVDAVFQDTNSAGSSKGTVVSVHGSPGSHRDFKYITPLLENQGYRVVGINYPGFALSGDSDELQHHNEERTLFAQTVIDRLNLRENVLFLGHSRGSENALRLTVANQDKSIGMALIAPTGFTQQRSIRPLWMLERVRHCYENYPVMRRPIERFLYHLCNRFVGLRVRHGRTAVSAIKTAYFCDIEKQKPFVDKFNENDKLLALVCYSGNDHLIETEIGADFAAAFKERIHLTLRKKDDEQAVTEEIVKAFKVDDKRRVTVELTDDNHFSQAKRPKLIAASIDAMFEAAKKLNMK</sequence>
<dbReference type="InterPro" id="IPR029058">
    <property type="entry name" value="AB_hydrolase_fold"/>
</dbReference>
<dbReference type="Pfam" id="PF06342">
    <property type="entry name" value="DUF1057"/>
    <property type="match status" value="1"/>
</dbReference>
<dbReference type="Proteomes" id="UP001432322">
    <property type="component" value="Unassembled WGS sequence"/>
</dbReference>
<dbReference type="PANTHER" id="PTHR47533:SF4">
    <property type="entry name" value="AB HYDROLASE-1 DOMAIN-CONTAINING PROTEIN"/>
    <property type="match status" value="1"/>
</dbReference>
<accession>A0AAV5VVP8</accession>
<evidence type="ECO:0008006" key="3">
    <source>
        <dbReference type="Google" id="ProtNLM"/>
    </source>
</evidence>
<comment type="caution">
    <text evidence="1">The sequence shown here is derived from an EMBL/GenBank/DDBJ whole genome shotgun (WGS) entry which is preliminary data.</text>
</comment>
<name>A0AAV5VVP8_9BILA</name>
<evidence type="ECO:0000313" key="1">
    <source>
        <dbReference type="EMBL" id="GMT22047.1"/>
    </source>
</evidence>
<dbReference type="AlphaFoldDB" id="A0AAV5VVP8"/>
<evidence type="ECO:0000313" key="2">
    <source>
        <dbReference type="Proteomes" id="UP001432322"/>
    </source>
</evidence>
<keyword evidence="2" id="KW-1185">Reference proteome</keyword>
<reference evidence="1" key="1">
    <citation type="submission" date="2023-10" db="EMBL/GenBank/DDBJ databases">
        <title>Genome assembly of Pristionchus species.</title>
        <authorList>
            <person name="Yoshida K."/>
            <person name="Sommer R.J."/>
        </authorList>
    </citation>
    <scope>NUCLEOTIDE SEQUENCE</scope>
    <source>
        <strain evidence="1">RS5133</strain>
    </source>
</reference>
<dbReference type="SUPFAM" id="SSF53474">
    <property type="entry name" value="alpha/beta-Hydrolases"/>
    <property type="match status" value="1"/>
</dbReference>
<organism evidence="1 2">
    <name type="scientific">Pristionchus fissidentatus</name>
    <dbReference type="NCBI Taxonomy" id="1538716"/>
    <lineage>
        <taxon>Eukaryota</taxon>
        <taxon>Metazoa</taxon>
        <taxon>Ecdysozoa</taxon>
        <taxon>Nematoda</taxon>
        <taxon>Chromadorea</taxon>
        <taxon>Rhabditida</taxon>
        <taxon>Rhabditina</taxon>
        <taxon>Diplogasteromorpha</taxon>
        <taxon>Diplogasteroidea</taxon>
        <taxon>Neodiplogasteridae</taxon>
        <taxon>Pristionchus</taxon>
    </lineage>
</organism>
<dbReference type="PANTHER" id="PTHR47533">
    <property type="entry name" value="PROTEIN CBG21859"/>
    <property type="match status" value="1"/>
</dbReference>
<dbReference type="InterPro" id="IPR010463">
    <property type="entry name" value="DUF1057"/>
</dbReference>
<dbReference type="EMBL" id="BTSY01000004">
    <property type="protein sequence ID" value="GMT22047.1"/>
    <property type="molecule type" value="Genomic_DNA"/>
</dbReference>
<protein>
    <recommendedName>
        <fullName evidence="3">Hydrolase</fullName>
    </recommendedName>
</protein>
<dbReference type="Gene3D" id="3.40.50.1820">
    <property type="entry name" value="alpha/beta hydrolase"/>
    <property type="match status" value="1"/>
</dbReference>